<dbReference type="RefSeq" id="WP_157557171.1">
    <property type="nucleotide sequence ID" value="NZ_CP014209.1"/>
</dbReference>
<dbReference type="STRING" id="1300344.I598_1316"/>
<dbReference type="Proteomes" id="UP000076794">
    <property type="component" value="Chromosome"/>
</dbReference>
<evidence type="ECO:0000313" key="4">
    <source>
        <dbReference type="Proteomes" id="UP000076794"/>
    </source>
</evidence>
<feature type="transmembrane region" description="Helical" evidence="2">
    <location>
        <begin position="360"/>
        <end position="378"/>
    </location>
</feature>
<feature type="transmembrane region" description="Helical" evidence="2">
    <location>
        <begin position="188"/>
        <end position="209"/>
    </location>
</feature>
<feature type="transmembrane region" description="Helical" evidence="2">
    <location>
        <begin position="425"/>
        <end position="448"/>
    </location>
</feature>
<dbReference type="KEGG" id="ido:I598_1316"/>
<accession>A0A168F439</accession>
<feature type="region of interest" description="Disordered" evidence="1">
    <location>
        <begin position="1"/>
        <end position="32"/>
    </location>
</feature>
<feature type="transmembrane region" description="Helical" evidence="2">
    <location>
        <begin position="523"/>
        <end position="542"/>
    </location>
</feature>
<feature type="transmembrane region" description="Helical" evidence="2">
    <location>
        <begin position="216"/>
        <end position="235"/>
    </location>
</feature>
<keyword evidence="4" id="KW-1185">Reference proteome</keyword>
<dbReference type="AlphaFoldDB" id="A0A168F439"/>
<protein>
    <submittedName>
        <fullName evidence="3">Uncharacterized protein</fullName>
    </submittedName>
</protein>
<dbReference type="OrthoDB" id="10021528at2"/>
<proteinExistence type="predicted"/>
<name>A0A168F439_9MICO</name>
<evidence type="ECO:0000256" key="1">
    <source>
        <dbReference type="SAM" id="MobiDB-lite"/>
    </source>
</evidence>
<feature type="transmembrane region" description="Helical" evidence="2">
    <location>
        <begin position="63"/>
        <end position="84"/>
    </location>
</feature>
<gene>
    <name evidence="3" type="ORF">I598_1316</name>
</gene>
<feature type="transmembrane region" description="Helical" evidence="2">
    <location>
        <begin position="498"/>
        <end position="517"/>
    </location>
</feature>
<feature type="transmembrane region" description="Helical" evidence="2">
    <location>
        <begin position="460"/>
        <end position="486"/>
    </location>
</feature>
<reference evidence="3 4" key="1">
    <citation type="submission" date="2016-01" db="EMBL/GenBank/DDBJ databases">
        <title>Complete genome sequence of a soil Actinobacterium, Isoptericola dokdonensis DS-3.</title>
        <authorList>
            <person name="Kwon S.-K."/>
            <person name="Kim J.F."/>
        </authorList>
    </citation>
    <scope>NUCLEOTIDE SEQUENCE [LARGE SCALE GENOMIC DNA]</scope>
    <source>
        <strain evidence="3 4">DS-3</strain>
    </source>
</reference>
<keyword evidence="2" id="KW-1133">Transmembrane helix</keyword>
<evidence type="ECO:0000256" key="2">
    <source>
        <dbReference type="SAM" id="Phobius"/>
    </source>
</evidence>
<organism evidence="3 4">
    <name type="scientific">Isoptericola dokdonensis DS-3</name>
    <dbReference type="NCBI Taxonomy" id="1300344"/>
    <lineage>
        <taxon>Bacteria</taxon>
        <taxon>Bacillati</taxon>
        <taxon>Actinomycetota</taxon>
        <taxon>Actinomycetes</taxon>
        <taxon>Micrococcales</taxon>
        <taxon>Promicromonosporaceae</taxon>
        <taxon>Isoptericola</taxon>
    </lineage>
</organism>
<dbReference type="EMBL" id="CP014209">
    <property type="protein sequence ID" value="ANC30876.1"/>
    <property type="molecule type" value="Genomic_DNA"/>
</dbReference>
<keyword evidence="2" id="KW-0812">Transmembrane</keyword>
<dbReference type="PATRIC" id="fig|1300344.3.peg.1317"/>
<sequence>MSDENPPGRPAAVPASPAPSPGPVPGGLDPQRLVPYGRWRRWVRALRARGARRQGDGGHGERLSLLYGLVLVALMYVPMGWVAIEQAGTSLGRAAGTVGGGSGTDALMVAGVALVAVAGLGALALPRAGLPLWVSAPDARYALVGVWRPRTVLWRRGALVLALAAVLGTVVGSALASALVRPASAGELIGWAACAAGIALAPVAIGVAAQCPRWRAVAVPVAVSVVVVAAVVAVVGPGLTVDAAPAVAELCVDPAGCAGPGVATSSAGPPAVVVGWSVAVAAVAAWLVLGVLPAAVDPDATAAAGAIARTTGVGLAAGDASGLRPATSPARRHRAELSARLLRVSPVVARDVLGLRRRPVGLAGSVLVGVLGAAAVAVADAAALVAVVGALAFYAASATWTRGLEAMASQPVPGGLLPQGPGRQVAGHAAVPVVVGIVVAAAGVVLAAPAGVAGPGAGPAVGAVVVAVLGARVGVAGATTVPPGLFTPTVGPTGDLSALVVAAWYLRGWLVVGAVAWSTTRSATGAVLLAAVVAGGWAVAAVRRAERG</sequence>
<feature type="transmembrane region" description="Helical" evidence="2">
    <location>
        <begin position="158"/>
        <end position="176"/>
    </location>
</feature>
<feature type="transmembrane region" description="Helical" evidence="2">
    <location>
        <begin position="273"/>
        <end position="292"/>
    </location>
</feature>
<evidence type="ECO:0000313" key="3">
    <source>
        <dbReference type="EMBL" id="ANC30876.1"/>
    </source>
</evidence>
<keyword evidence="2" id="KW-0472">Membrane</keyword>
<feature type="transmembrane region" description="Helical" evidence="2">
    <location>
        <begin position="106"/>
        <end position="125"/>
    </location>
</feature>